<evidence type="ECO:0000313" key="8">
    <source>
        <dbReference type="EMBL" id="TDN59862.1"/>
    </source>
</evidence>
<gene>
    <name evidence="8" type="ORF">EC847_10337</name>
</gene>
<feature type="transmembrane region" description="Helical" evidence="7">
    <location>
        <begin position="20"/>
        <end position="41"/>
    </location>
</feature>
<dbReference type="RefSeq" id="WP_125351963.1">
    <property type="nucleotide sequence ID" value="NZ_CP054058.1"/>
</dbReference>
<keyword evidence="8" id="KW-0969">Cilium</keyword>
<dbReference type="GO" id="GO:0044781">
    <property type="term" value="P:bacterial-type flagellum organization"/>
    <property type="evidence" value="ECO:0007669"/>
    <property type="project" value="UniProtKB-UniRule"/>
</dbReference>
<keyword evidence="8" id="KW-0282">Flagellum</keyword>
<dbReference type="GO" id="GO:0009425">
    <property type="term" value="C:bacterial-type flagellum basal body"/>
    <property type="evidence" value="ECO:0007669"/>
    <property type="project" value="UniProtKB-SubCell"/>
</dbReference>
<comment type="subcellular location">
    <subcellularLocation>
        <location evidence="7">Cell membrane</location>
    </subcellularLocation>
    <subcellularLocation>
        <location evidence="7">Bacterial flagellum basal body</location>
    </subcellularLocation>
</comment>
<evidence type="ECO:0000256" key="2">
    <source>
        <dbReference type="ARBA" id="ARBA00022692"/>
    </source>
</evidence>
<dbReference type="InterPro" id="IPR022781">
    <property type="entry name" value="Flagellar_biosynth_FliO"/>
</dbReference>
<dbReference type="PANTHER" id="PTHR38766:SF1">
    <property type="entry name" value="FLAGELLAR PROTEIN FLIO"/>
    <property type="match status" value="1"/>
</dbReference>
<keyword evidence="1 7" id="KW-1003">Cell membrane</keyword>
<evidence type="ECO:0000256" key="4">
    <source>
        <dbReference type="ARBA" id="ARBA00023136"/>
    </source>
</evidence>
<evidence type="ECO:0000256" key="5">
    <source>
        <dbReference type="ARBA" id="ARBA00023143"/>
    </source>
</evidence>
<evidence type="ECO:0000256" key="7">
    <source>
        <dbReference type="RuleBase" id="RU362064"/>
    </source>
</evidence>
<dbReference type="Proteomes" id="UP000295530">
    <property type="component" value="Unassembled WGS sequence"/>
</dbReference>
<dbReference type="AlphaFoldDB" id="A0A4R6ELL2"/>
<keyword evidence="8" id="KW-0966">Cell projection</keyword>
<evidence type="ECO:0000256" key="1">
    <source>
        <dbReference type="ARBA" id="ARBA00022475"/>
    </source>
</evidence>
<proteinExistence type="inferred from homology"/>
<sequence length="127" mass="13484">MKPQPGMIHPVNTAPPTSPLIEVSGALLGIILLILIAAWLAKRFGISGVKNTATKELNVSASAALGQRERVVIVDVEDARLVLGVTATQVTLLHKLPPTIIDPDAPKPETPDFASLMKSVIKRPGRL</sequence>
<dbReference type="OrthoDB" id="6897726at2"/>
<dbReference type="Pfam" id="PF04347">
    <property type="entry name" value="FliO"/>
    <property type="match status" value="1"/>
</dbReference>
<dbReference type="GO" id="GO:0005886">
    <property type="term" value="C:plasma membrane"/>
    <property type="evidence" value="ECO:0007669"/>
    <property type="project" value="UniProtKB-SubCell"/>
</dbReference>
<comment type="similarity">
    <text evidence="6 7">Belongs to the FliO/MopB family.</text>
</comment>
<evidence type="ECO:0000256" key="3">
    <source>
        <dbReference type="ARBA" id="ARBA00022989"/>
    </source>
</evidence>
<comment type="caution">
    <text evidence="8">The sequence shown here is derived from an EMBL/GenBank/DDBJ whole genome shotgun (WGS) entry which is preliminary data.</text>
</comment>
<dbReference type="InterPro" id="IPR052205">
    <property type="entry name" value="FliO/MopB"/>
</dbReference>
<keyword evidence="4 7" id="KW-0472">Membrane</keyword>
<organism evidence="8 9">
    <name type="scientific">Scandinavium goeteborgense</name>
    <dbReference type="NCBI Taxonomy" id="1851514"/>
    <lineage>
        <taxon>Bacteria</taxon>
        <taxon>Pseudomonadati</taxon>
        <taxon>Pseudomonadota</taxon>
        <taxon>Gammaproteobacteria</taxon>
        <taxon>Enterobacterales</taxon>
        <taxon>Enterobacteriaceae</taxon>
        <taxon>Scandinavium</taxon>
    </lineage>
</organism>
<reference evidence="8 9" key="1">
    <citation type="submission" date="2019-03" db="EMBL/GenBank/DDBJ databases">
        <title>Genomic analyses of the natural microbiome of Caenorhabditis elegans.</title>
        <authorList>
            <person name="Samuel B."/>
        </authorList>
    </citation>
    <scope>NUCLEOTIDE SEQUENCE [LARGE SCALE GENOMIC DNA]</scope>
    <source>
        <strain evidence="8 9">BIGb0156</strain>
    </source>
</reference>
<protein>
    <recommendedName>
        <fullName evidence="7">Flagellar protein</fullName>
    </recommendedName>
</protein>
<accession>A0A4R6ELL2</accession>
<keyword evidence="9" id="KW-1185">Reference proteome</keyword>
<dbReference type="PANTHER" id="PTHR38766">
    <property type="entry name" value="FLAGELLAR PROTEIN FLIO"/>
    <property type="match status" value="1"/>
</dbReference>
<keyword evidence="2 7" id="KW-0812">Transmembrane</keyword>
<dbReference type="EMBL" id="SNVX01000003">
    <property type="protein sequence ID" value="TDN59862.1"/>
    <property type="molecule type" value="Genomic_DNA"/>
</dbReference>
<evidence type="ECO:0000256" key="6">
    <source>
        <dbReference type="ARBA" id="ARBA00037937"/>
    </source>
</evidence>
<keyword evidence="3 7" id="KW-1133">Transmembrane helix</keyword>
<keyword evidence="5 7" id="KW-0975">Bacterial flagellum</keyword>
<dbReference type="NCBIfam" id="TIGR03500">
    <property type="entry name" value="FliO_TIGR"/>
    <property type="match status" value="1"/>
</dbReference>
<name>A0A4R6ELL2_SCAGO</name>
<evidence type="ECO:0000313" key="9">
    <source>
        <dbReference type="Proteomes" id="UP000295530"/>
    </source>
</evidence>